<proteinExistence type="predicted"/>
<dbReference type="InterPro" id="IPR023459">
    <property type="entry name" value="Tscrpt_elong_fac_GreA/B_fam"/>
</dbReference>
<feature type="domain" description="Regulator of nucleoside diphosphate kinase N-terminal" evidence="2">
    <location>
        <begin position="5"/>
        <end position="45"/>
    </location>
</feature>
<keyword evidence="4" id="KW-1185">Reference proteome</keyword>
<dbReference type="InterPro" id="IPR036953">
    <property type="entry name" value="GreA/GreB_C_sf"/>
</dbReference>
<dbReference type="InterPro" id="IPR029462">
    <property type="entry name" value="Rnk_N"/>
</dbReference>
<keyword evidence="3" id="KW-0808">Transferase</keyword>
<evidence type="ECO:0000313" key="4">
    <source>
        <dbReference type="Proteomes" id="UP000316584"/>
    </source>
</evidence>
<dbReference type="Pfam" id="PF14760">
    <property type="entry name" value="Rnk_N"/>
    <property type="match status" value="1"/>
</dbReference>
<dbReference type="PANTHER" id="PTHR30437">
    <property type="entry name" value="TRANSCRIPTION ELONGATION FACTOR GREA"/>
    <property type="match status" value="1"/>
</dbReference>
<protein>
    <submittedName>
        <fullName evidence="3">Nucleoside diphosphate kinase regulator</fullName>
    </submittedName>
</protein>
<dbReference type="OrthoDB" id="192847at2"/>
<dbReference type="FunFam" id="3.10.50.30:FF:000002">
    <property type="entry name" value="Regulator of nucleoside diphosphate kinase"/>
    <property type="match status" value="1"/>
</dbReference>
<evidence type="ECO:0000259" key="1">
    <source>
        <dbReference type="Pfam" id="PF01272"/>
    </source>
</evidence>
<dbReference type="Proteomes" id="UP000316584">
    <property type="component" value="Chromosome"/>
</dbReference>
<accession>A0A518N2T7</accession>
<gene>
    <name evidence="3" type="ORF">FPZ22_04340</name>
</gene>
<dbReference type="RefSeq" id="WP_144890739.1">
    <property type="nucleotide sequence ID" value="NZ_CP042218.1"/>
</dbReference>
<name>A0A518N2T7_9GAMM</name>
<dbReference type="GO" id="GO:0016301">
    <property type="term" value="F:kinase activity"/>
    <property type="evidence" value="ECO:0007669"/>
    <property type="project" value="UniProtKB-KW"/>
</dbReference>
<dbReference type="GO" id="GO:0006354">
    <property type="term" value="P:DNA-templated transcription elongation"/>
    <property type="evidence" value="ECO:0007669"/>
    <property type="project" value="TreeGrafter"/>
</dbReference>
<reference evidence="3 4" key="1">
    <citation type="submission" date="2019-07" db="EMBL/GenBank/DDBJ databases">
        <title>Full genome sequence of Luteimonas sp. Gr-4.</title>
        <authorList>
            <person name="Im W.-T."/>
        </authorList>
    </citation>
    <scope>NUCLEOTIDE SEQUENCE [LARGE SCALE GENOMIC DNA]</scope>
    <source>
        <strain evidence="3 4">Gr-4</strain>
    </source>
</reference>
<dbReference type="GO" id="GO:0003677">
    <property type="term" value="F:DNA binding"/>
    <property type="evidence" value="ECO:0007669"/>
    <property type="project" value="InterPro"/>
</dbReference>
<dbReference type="Gene3D" id="1.10.286.20">
    <property type="match status" value="1"/>
</dbReference>
<dbReference type="GO" id="GO:0032784">
    <property type="term" value="P:regulation of DNA-templated transcription elongation"/>
    <property type="evidence" value="ECO:0007669"/>
    <property type="project" value="InterPro"/>
</dbReference>
<dbReference type="PANTHER" id="PTHR30437:SF5">
    <property type="entry name" value="REGULATOR OF NUCLEOSIDE DIPHOSPHATE KINASE"/>
    <property type="match status" value="1"/>
</dbReference>
<keyword evidence="3" id="KW-0418">Kinase</keyword>
<dbReference type="Gene3D" id="3.10.50.30">
    <property type="entry name" value="Transcription elongation factor, GreA/GreB, C-terminal domain"/>
    <property type="match status" value="1"/>
</dbReference>
<dbReference type="KEGG" id="lug:FPZ22_04340"/>
<dbReference type="Pfam" id="PF01272">
    <property type="entry name" value="GreA_GreB"/>
    <property type="match status" value="1"/>
</dbReference>
<organism evidence="3 4">
    <name type="scientific">Luteimonas granuli</name>
    <dbReference type="NCBI Taxonomy" id="1176533"/>
    <lineage>
        <taxon>Bacteria</taxon>
        <taxon>Pseudomonadati</taxon>
        <taxon>Pseudomonadota</taxon>
        <taxon>Gammaproteobacteria</taxon>
        <taxon>Lysobacterales</taxon>
        <taxon>Lysobacteraceae</taxon>
        <taxon>Luteimonas</taxon>
    </lineage>
</organism>
<dbReference type="SUPFAM" id="SSF54534">
    <property type="entry name" value="FKBP-like"/>
    <property type="match status" value="1"/>
</dbReference>
<dbReference type="NCBIfam" id="NF004396">
    <property type="entry name" value="PRK05753.1"/>
    <property type="match status" value="1"/>
</dbReference>
<dbReference type="GO" id="GO:0070063">
    <property type="term" value="F:RNA polymerase binding"/>
    <property type="evidence" value="ECO:0007669"/>
    <property type="project" value="InterPro"/>
</dbReference>
<sequence>MNTRPKITISTLDAERLESLLESLPDGTFPGREALEAELLRADVVPPKEVPPTTVTMNSTVRFRVGPDESFQLTLVYPRDADGSADRISVLAPVGSALLGLSQGDEMEWPKPGGGSIKVVIEEVTYQPERAGEYHR</sequence>
<evidence type="ECO:0000313" key="3">
    <source>
        <dbReference type="EMBL" id="QDW66212.1"/>
    </source>
</evidence>
<feature type="domain" description="Transcription elongation factor GreA/GreB C-terminal" evidence="1">
    <location>
        <begin position="53"/>
        <end position="126"/>
    </location>
</feature>
<dbReference type="InterPro" id="IPR001437">
    <property type="entry name" value="Tscrpt_elong_fac_GreA/B_C"/>
</dbReference>
<dbReference type="EMBL" id="CP042218">
    <property type="protein sequence ID" value="QDW66212.1"/>
    <property type="molecule type" value="Genomic_DNA"/>
</dbReference>
<evidence type="ECO:0000259" key="2">
    <source>
        <dbReference type="Pfam" id="PF14760"/>
    </source>
</evidence>
<dbReference type="AlphaFoldDB" id="A0A518N2T7"/>